<feature type="compositionally biased region" description="Basic and acidic residues" evidence="2">
    <location>
        <begin position="50"/>
        <end position="59"/>
    </location>
</feature>
<feature type="coiled-coil region" evidence="1">
    <location>
        <begin position="904"/>
        <end position="935"/>
    </location>
</feature>
<feature type="compositionally biased region" description="Polar residues" evidence="2">
    <location>
        <begin position="405"/>
        <end position="421"/>
    </location>
</feature>
<feature type="compositionally biased region" description="Acidic residues" evidence="2">
    <location>
        <begin position="75"/>
        <end position="87"/>
    </location>
</feature>
<protein>
    <submittedName>
        <fullName evidence="3">Uncharacterized protein</fullName>
    </submittedName>
</protein>
<feature type="region of interest" description="Disordered" evidence="2">
    <location>
        <begin position="957"/>
        <end position="991"/>
    </location>
</feature>
<organism evidence="3 4">
    <name type="scientific">Thelephora terrestris</name>
    <dbReference type="NCBI Taxonomy" id="56493"/>
    <lineage>
        <taxon>Eukaryota</taxon>
        <taxon>Fungi</taxon>
        <taxon>Dikarya</taxon>
        <taxon>Basidiomycota</taxon>
        <taxon>Agaricomycotina</taxon>
        <taxon>Agaricomycetes</taxon>
        <taxon>Thelephorales</taxon>
        <taxon>Thelephoraceae</taxon>
        <taxon>Thelephora</taxon>
    </lineage>
</organism>
<name>A0A9P6L7L2_9AGAM</name>
<reference evidence="3" key="2">
    <citation type="submission" date="2020-11" db="EMBL/GenBank/DDBJ databases">
        <authorList>
            <consortium name="DOE Joint Genome Institute"/>
            <person name="Kuo A."/>
            <person name="Miyauchi S."/>
            <person name="Kiss E."/>
            <person name="Drula E."/>
            <person name="Kohler A."/>
            <person name="Sanchez-Garcia M."/>
            <person name="Andreopoulos B."/>
            <person name="Barry K.W."/>
            <person name="Bonito G."/>
            <person name="Buee M."/>
            <person name="Carver A."/>
            <person name="Chen C."/>
            <person name="Cichocki N."/>
            <person name="Clum A."/>
            <person name="Culley D."/>
            <person name="Crous P.W."/>
            <person name="Fauchery L."/>
            <person name="Girlanda M."/>
            <person name="Hayes R."/>
            <person name="Keri Z."/>
            <person name="Labutti K."/>
            <person name="Lipzen A."/>
            <person name="Lombard V."/>
            <person name="Magnuson J."/>
            <person name="Maillard F."/>
            <person name="Morin E."/>
            <person name="Murat C."/>
            <person name="Nolan M."/>
            <person name="Ohm R."/>
            <person name="Pangilinan J."/>
            <person name="Pereira M."/>
            <person name="Perotto S."/>
            <person name="Peter M."/>
            <person name="Riley R."/>
            <person name="Sitrit Y."/>
            <person name="Stielow B."/>
            <person name="Szollosi G."/>
            <person name="Zifcakova L."/>
            <person name="Stursova M."/>
            <person name="Spatafora J.W."/>
            <person name="Tedersoo L."/>
            <person name="Vaario L.-M."/>
            <person name="Yamada A."/>
            <person name="Yan M."/>
            <person name="Wang P."/>
            <person name="Xu J."/>
            <person name="Bruns T."/>
            <person name="Baldrian P."/>
            <person name="Vilgalys R."/>
            <person name="Henrissat B."/>
            <person name="Grigoriev I.V."/>
            <person name="Hibbett D."/>
            <person name="Nagy L.G."/>
            <person name="Martin F.M."/>
        </authorList>
    </citation>
    <scope>NUCLEOTIDE SEQUENCE</scope>
    <source>
        <strain evidence="3">UH-Tt-Lm1</strain>
    </source>
</reference>
<feature type="compositionally biased region" description="Basic and acidic residues" evidence="2">
    <location>
        <begin position="595"/>
        <end position="612"/>
    </location>
</feature>
<keyword evidence="1" id="KW-0175">Coiled coil</keyword>
<keyword evidence="4" id="KW-1185">Reference proteome</keyword>
<feature type="region of interest" description="Disordered" evidence="2">
    <location>
        <begin position="395"/>
        <end position="436"/>
    </location>
</feature>
<evidence type="ECO:0000256" key="1">
    <source>
        <dbReference type="SAM" id="Coils"/>
    </source>
</evidence>
<dbReference type="OrthoDB" id="3326659at2759"/>
<feature type="compositionally biased region" description="Basic and acidic residues" evidence="2">
    <location>
        <begin position="303"/>
        <end position="331"/>
    </location>
</feature>
<feature type="compositionally biased region" description="Basic and acidic residues" evidence="2">
    <location>
        <begin position="116"/>
        <end position="133"/>
    </location>
</feature>
<comment type="caution">
    <text evidence="3">The sequence shown here is derived from an EMBL/GenBank/DDBJ whole genome shotgun (WGS) entry which is preliminary data.</text>
</comment>
<dbReference type="AlphaFoldDB" id="A0A9P6L7L2"/>
<dbReference type="EMBL" id="WIUZ02000006">
    <property type="protein sequence ID" value="KAF9786159.1"/>
    <property type="molecule type" value="Genomic_DNA"/>
</dbReference>
<evidence type="ECO:0000313" key="4">
    <source>
        <dbReference type="Proteomes" id="UP000736335"/>
    </source>
</evidence>
<feature type="region of interest" description="Disordered" evidence="2">
    <location>
        <begin position="259"/>
        <end position="381"/>
    </location>
</feature>
<evidence type="ECO:0000256" key="2">
    <source>
        <dbReference type="SAM" id="MobiDB-lite"/>
    </source>
</evidence>
<gene>
    <name evidence="3" type="ORF">BJ322DRAFT_1108016</name>
</gene>
<evidence type="ECO:0000313" key="3">
    <source>
        <dbReference type="EMBL" id="KAF9786159.1"/>
    </source>
</evidence>
<sequence>MDRDGSNDPGIGPNNLEGPSIDEEESSVGSRVINHRKHEENISGLTTRYGKLETIHEEWNGSDDPGSRPNRLEELSTDEEDENEEQWLPDHRKHRSNISRLFPRRYTSAENNGPNDKYKRPTLDKGKVAHEPVEEWEPYQAGTKEDNKKPRRRQAPNDATVGTGSQSLPGGNHAVYGEQYRQDPREAGLDILCEYPDAFNYDPDNNNIEQTYVPEPSEPAVPKKRIRVFGSEFKSKTPEDNEVMWNVMEQDELEGVLDELSRDPMVANEEIRTYTISKLDDGTIEVRRGLPAKNGGNKPSTQDPEKSNQGKEDKEVSDTDEETKKAEEETLTKLGSDPQTSDHASESEAHMERKKGSETCTTGGDPVETFVHLEKDRTTQEIKLLGAPEGIKEVELTLDEISPNLEEQPQESVKTEPTSNAVPKRPSKGRQGDQPMEEVMEVEIPPPENQVPGLLAAAHLVQLEESMLPPGDHSFFAFGATLLGGEGPSQYVCQGQAYVRLYASSSANLNEPPRPPPTSRVANAHVQVFASNAPAGLEPQENLAVPCNTPFHDQSVTHNVILPDSAPPYRFPNVPVEDKADEPMTVDSVLDKLRDVEGSADPTKKSIKEAPDLGKLSKRPTGISQNREITKNDLALGEPEPPLPNQNERTTSDVHVARSFAAGIIQASDMSKNPENRHMSTLHPQVDIEEPGNPPIAVLDPSMDLAPDSPPMLYYPDDIETDELSEDQEKLPDAKEHQAEFKAWSKLYPATFESPPKEPPSSPEENEQALDRIQANISFLAPYLERLQSRKNRREVLECLGELGLLQLTYEMTKDNLEGVQQKREYWGGEIGKVLFNRREHIATYLEAKRREEALKPAKSDPLIKEESPEVLSKTLGNHLAEITSNVPKVQQITPAPGPGFEDLEDVKQQIVVLEERIEGTTSDLTTRLRELENQVYTDGCLLTELNWRSNELKKQENRVRADKKRSWKNNPRANHRYETRSVTANSNERANEVRKQLSQLTDQIKALKVKVETLRVELRSVKDKLDQVLALEFEVKKLAKTVEDQRKAQGDMNSVLMSEIASLKFAIGPSVEHQLKQHGLEITALTTRYQQLYQVALHLLYPDNAANSNASYATHVNHPSYVNNKSVGVF</sequence>
<accession>A0A9P6L7L2</accession>
<feature type="region of interest" description="Disordered" evidence="2">
    <location>
        <begin position="595"/>
        <end position="650"/>
    </location>
</feature>
<reference evidence="3" key="1">
    <citation type="journal article" date="2020" name="Nat. Commun.">
        <title>Large-scale genome sequencing of mycorrhizal fungi provides insights into the early evolution of symbiotic traits.</title>
        <authorList>
            <person name="Miyauchi S."/>
            <person name="Kiss E."/>
            <person name="Kuo A."/>
            <person name="Drula E."/>
            <person name="Kohler A."/>
            <person name="Sanchez-Garcia M."/>
            <person name="Morin E."/>
            <person name="Andreopoulos B."/>
            <person name="Barry K.W."/>
            <person name="Bonito G."/>
            <person name="Buee M."/>
            <person name="Carver A."/>
            <person name="Chen C."/>
            <person name="Cichocki N."/>
            <person name="Clum A."/>
            <person name="Culley D."/>
            <person name="Crous P.W."/>
            <person name="Fauchery L."/>
            <person name="Girlanda M."/>
            <person name="Hayes R.D."/>
            <person name="Keri Z."/>
            <person name="LaButti K."/>
            <person name="Lipzen A."/>
            <person name="Lombard V."/>
            <person name="Magnuson J."/>
            <person name="Maillard F."/>
            <person name="Murat C."/>
            <person name="Nolan M."/>
            <person name="Ohm R.A."/>
            <person name="Pangilinan J."/>
            <person name="Pereira M.F."/>
            <person name="Perotto S."/>
            <person name="Peter M."/>
            <person name="Pfister S."/>
            <person name="Riley R."/>
            <person name="Sitrit Y."/>
            <person name="Stielow J.B."/>
            <person name="Szollosi G."/>
            <person name="Zifcakova L."/>
            <person name="Stursova M."/>
            <person name="Spatafora J.W."/>
            <person name="Tedersoo L."/>
            <person name="Vaario L.M."/>
            <person name="Yamada A."/>
            <person name="Yan M."/>
            <person name="Wang P."/>
            <person name="Xu J."/>
            <person name="Bruns T."/>
            <person name="Baldrian P."/>
            <person name="Vilgalys R."/>
            <person name="Dunand C."/>
            <person name="Henrissat B."/>
            <person name="Grigoriev I.V."/>
            <person name="Hibbett D."/>
            <person name="Nagy L.G."/>
            <person name="Martin F.M."/>
        </authorList>
    </citation>
    <scope>NUCLEOTIDE SEQUENCE</scope>
    <source>
        <strain evidence="3">UH-Tt-Lm1</strain>
    </source>
</reference>
<dbReference type="Proteomes" id="UP000736335">
    <property type="component" value="Unassembled WGS sequence"/>
</dbReference>
<feature type="compositionally biased region" description="Basic and acidic residues" evidence="2">
    <location>
        <begin position="371"/>
        <end position="380"/>
    </location>
</feature>
<feature type="compositionally biased region" description="Basic and acidic residues" evidence="2">
    <location>
        <begin position="278"/>
        <end position="288"/>
    </location>
</feature>
<feature type="compositionally biased region" description="Polar residues" evidence="2">
    <location>
        <begin position="160"/>
        <end position="169"/>
    </location>
</feature>
<feature type="region of interest" description="Disordered" evidence="2">
    <location>
        <begin position="1"/>
        <end position="182"/>
    </location>
</feature>
<proteinExistence type="predicted"/>
<feature type="compositionally biased region" description="Basic and acidic residues" evidence="2">
    <location>
        <begin position="343"/>
        <end position="357"/>
    </location>
</feature>